<dbReference type="AlphaFoldDB" id="A0AAV8UUZ8"/>
<dbReference type="EMBL" id="JAMWBK010000005">
    <property type="protein sequence ID" value="KAJ8904912.1"/>
    <property type="molecule type" value="Genomic_DNA"/>
</dbReference>
<evidence type="ECO:0000256" key="1">
    <source>
        <dbReference type="SAM" id="MobiDB-lite"/>
    </source>
</evidence>
<dbReference type="Proteomes" id="UP001157974">
    <property type="component" value="Unassembled WGS sequence"/>
</dbReference>
<evidence type="ECO:0000313" key="2">
    <source>
        <dbReference type="EMBL" id="KAJ8904912.1"/>
    </source>
</evidence>
<comment type="caution">
    <text evidence="2">The sequence shown here is derived from an EMBL/GenBank/DDBJ whole genome shotgun (WGS) entry which is preliminary data.</text>
</comment>
<evidence type="ECO:0000313" key="3">
    <source>
        <dbReference type="Proteomes" id="UP001157974"/>
    </source>
</evidence>
<protein>
    <submittedName>
        <fullName evidence="2">Uncharacterized protein</fullName>
    </submittedName>
</protein>
<sequence>MEQGLVSGLAAVDLGKGGRSRMLHLQGVSDTGTEDGWHVSQFLELVMASKNDETRWNSDKVSLTSRSSSEFSNCSAYAGLKRFNEALQSRESTMSSTTSYGSTTDKEFTERVREWSQAENESLEQKVKVLQGKDKSMKKWLKSKPTLIEVLKNPKADGNLPSTAEMERAYAAATLAGEAVQVEEEIQAYSRGFCLSVVEREYPSGLHPTHRSKSFTTEETRQSKASHLQSRTLELRACVKKEKSEKRPQFATTAEIIPDSMVMEMSQSESIKFKLDAKALPRTSSEIRLEFGTDETDAEDEIYL</sequence>
<feature type="region of interest" description="Disordered" evidence="1">
    <location>
        <begin position="205"/>
        <end position="227"/>
    </location>
</feature>
<reference evidence="2 3" key="1">
    <citation type="journal article" date="2023" name="Nat. Commun.">
        <title>Origin of minicircular mitochondrial genomes in red algae.</title>
        <authorList>
            <person name="Lee Y."/>
            <person name="Cho C.H."/>
            <person name="Lee Y.M."/>
            <person name="Park S.I."/>
            <person name="Yang J.H."/>
            <person name="West J.A."/>
            <person name="Bhattacharya D."/>
            <person name="Yoon H.S."/>
        </authorList>
    </citation>
    <scope>NUCLEOTIDE SEQUENCE [LARGE SCALE GENOMIC DNA]</scope>
    <source>
        <strain evidence="2 3">CCMP1338</strain>
        <tissue evidence="2">Whole cell</tissue>
    </source>
</reference>
<gene>
    <name evidence="2" type="ORF">NDN08_001426</name>
</gene>
<keyword evidence="3" id="KW-1185">Reference proteome</keyword>
<organism evidence="2 3">
    <name type="scientific">Rhodosorus marinus</name>
    <dbReference type="NCBI Taxonomy" id="101924"/>
    <lineage>
        <taxon>Eukaryota</taxon>
        <taxon>Rhodophyta</taxon>
        <taxon>Stylonematophyceae</taxon>
        <taxon>Stylonematales</taxon>
        <taxon>Stylonemataceae</taxon>
        <taxon>Rhodosorus</taxon>
    </lineage>
</organism>
<proteinExistence type="predicted"/>
<name>A0AAV8UUZ8_9RHOD</name>
<accession>A0AAV8UUZ8</accession>